<proteinExistence type="predicted"/>
<accession>A0A933SHM8</accession>
<dbReference type="Pfam" id="PF07963">
    <property type="entry name" value="N_methyl"/>
    <property type="match status" value="1"/>
</dbReference>
<dbReference type="PROSITE" id="PS00409">
    <property type="entry name" value="PROKAR_NTER_METHYL"/>
    <property type="match status" value="1"/>
</dbReference>
<keyword evidence="1" id="KW-0472">Membrane</keyword>
<gene>
    <name evidence="2" type="ORF">HZA61_11290</name>
</gene>
<dbReference type="NCBIfam" id="TIGR02532">
    <property type="entry name" value="IV_pilin_GFxxxE"/>
    <property type="match status" value="1"/>
</dbReference>
<keyword evidence="1" id="KW-1133">Transmembrane helix</keyword>
<comment type="caution">
    <text evidence="2">The sequence shown here is derived from an EMBL/GenBank/DDBJ whole genome shotgun (WGS) entry which is preliminary data.</text>
</comment>
<protein>
    <submittedName>
        <fullName evidence="2">Prepilin-type N-terminal cleavage/methylation domain-containing protein</fullName>
    </submittedName>
</protein>
<name>A0A933SHM8_UNCEI</name>
<evidence type="ECO:0000313" key="3">
    <source>
        <dbReference type="Proteomes" id="UP000696931"/>
    </source>
</evidence>
<evidence type="ECO:0000313" key="2">
    <source>
        <dbReference type="EMBL" id="MBI5170064.1"/>
    </source>
</evidence>
<dbReference type="EMBL" id="JACRIW010000081">
    <property type="protein sequence ID" value="MBI5170064.1"/>
    <property type="molecule type" value="Genomic_DNA"/>
</dbReference>
<organism evidence="2 3">
    <name type="scientific">Eiseniibacteriota bacterium</name>
    <dbReference type="NCBI Taxonomy" id="2212470"/>
    <lineage>
        <taxon>Bacteria</taxon>
        <taxon>Candidatus Eiseniibacteriota</taxon>
    </lineage>
</organism>
<evidence type="ECO:0000256" key="1">
    <source>
        <dbReference type="SAM" id="Phobius"/>
    </source>
</evidence>
<dbReference type="Proteomes" id="UP000696931">
    <property type="component" value="Unassembled WGS sequence"/>
</dbReference>
<dbReference type="InterPro" id="IPR012902">
    <property type="entry name" value="N_methyl_site"/>
</dbReference>
<keyword evidence="1" id="KW-0812">Transmembrane</keyword>
<sequence length="137" mass="14862">MHHHRTSARRERGMSLVEVLVALVILSVGVLAVARLFPAGTRAQAQDHLTTSANDYAQEKIEQLTGMHWSDSTLSVGRHPAGSATETLGSGRWHRFYTVTAMNAPLDNLKRVDVTVTYSGAGKSSASSVVATTYVRR</sequence>
<reference evidence="2" key="1">
    <citation type="submission" date="2020-07" db="EMBL/GenBank/DDBJ databases">
        <title>Huge and variable diversity of episymbiotic CPR bacteria and DPANN archaea in groundwater ecosystems.</title>
        <authorList>
            <person name="He C.Y."/>
            <person name="Keren R."/>
            <person name="Whittaker M."/>
            <person name="Farag I.F."/>
            <person name="Doudna J."/>
            <person name="Cate J.H.D."/>
            <person name="Banfield J.F."/>
        </authorList>
    </citation>
    <scope>NUCLEOTIDE SEQUENCE</scope>
    <source>
        <strain evidence="2">NC_groundwater_1813_Pr3_B-0.1um_71_17</strain>
    </source>
</reference>
<feature type="transmembrane region" description="Helical" evidence="1">
    <location>
        <begin position="16"/>
        <end position="37"/>
    </location>
</feature>
<dbReference type="AlphaFoldDB" id="A0A933SHM8"/>